<feature type="signal peptide" evidence="2">
    <location>
        <begin position="1"/>
        <end position="26"/>
    </location>
</feature>
<gene>
    <name evidence="3" type="ordered locus">CAP2UW1_0291</name>
</gene>
<reference evidence="3" key="1">
    <citation type="submission" date="2009-08" db="EMBL/GenBank/DDBJ databases">
        <authorList>
            <consortium name="US DOE Joint Genome Institute"/>
            <person name="Lucas S."/>
            <person name="Copeland A."/>
            <person name="Lapidus A."/>
            <person name="Glavina del Rio T."/>
            <person name="Dalin E."/>
            <person name="Tice H."/>
            <person name="Bruce D."/>
            <person name="Barry K."/>
            <person name="Pitluck S."/>
            <person name="Lowry S."/>
            <person name="Larimer F."/>
            <person name="Land M."/>
            <person name="Hauser L."/>
            <person name="Kyrpides N."/>
            <person name="Ivanova N."/>
            <person name="McMahon K.D."/>
            <person name="Hugenholtz P."/>
        </authorList>
    </citation>
    <scope>NUCLEOTIDE SEQUENCE</scope>
    <source>
        <strain evidence="3">UW-1</strain>
    </source>
</reference>
<feature type="compositionally biased region" description="Low complexity" evidence="1">
    <location>
        <begin position="50"/>
        <end position="61"/>
    </location>
</feature>
<feature type="compositionally biased region" description="Low complexity" evidence="1">
    <location>
        <begin position="71"/>
        <end position="81"/>
    </location>
</feature>
<keyword evidence="2" id="KW-0732">Signal</keyword>
<evidence type="ECO:0000256" key="1">
    <source>
        <dbReference type="SAM" id="MobiDB-lite"/>
    </source>
</evidence>
<dbReference type="AlphaFoldDB" id="C7RK57"/>
<reference evidence="3" key="2">
    <citation type="submission" date="2009-09" db="EMBL/GenBank/DDBJ databases">
        <title>Complete sequence of chromosome of Candidatus Accumulibacter phosphatis clade IIA str. UW-1.</title>
        <authorList>
            <consortium name="US DOE Joint Genome Institute"/>
            <person name="Martin H.G."/>
            <person name="Ivanova N."/>
            <person name="Kunin V."/>
            <person name="Warnecke F."/>
            <person name="Barry K."/>
            <person name="He S."/>
            <person name="Salamov A."/>
            <person name="Szeto E."/>
            <person name="Dalin E."/>
            <person name="Pangilinan J.L."/>
            <person name="Lapidus A."/>
            <person name="Lowry S."/>
            <person name="Kyrpides N.C."/>
            <person name="McMahon K.D."/>
            <person name="Hugenholtz P."/>
        </authorList>
    </citation>
    <scope>NUCLEOTIDE SEQUENCE [LARGE SCALE GENOMIC DNA]</scope>
    <source>
        <strain evidence="3">UW-1</strain>
    </source>
</reference>
<feature type="region of interest" description="Disordered" evidence="1">
    <location>
        <begin position="31"/>
        <end position="108"/>
    </location>
</feature>
<dbReference type="STRING" id="522306.CAP2UW1_0291"/>
<organism evidence="3">
    <name type="scientific">Accumulibacter regalis</name>
    <dbReference type="NCBI Taxonomy" id="522306"/>
    <lineage>
        <taxon>Bacteria</taxon>
        <taxon>Pseudomonadati</taxon>
        <taxon>Pseudomonadota</taxon>
        <taxon>Betaproteobacteria</taxon>
        <taxon>Candidatus Accumulibacter</taxon>
    </lineage>
</organism>
<evidence type="ECO:0000313" key="3">
    <source>
        <dbReference type="EMBL" id="ACV33648.1"/>
    </source>
</evidence>
<feature type="chain" id="PRO_5002983951" evidence="2">
    <location>
        <begin position="27"/>
        <end position="108"/>
    </location>
</feature>
<sequence length="108" mass="10884" precursor="true">MQETDSRVVLCLTAAALSLCCAGSLAVPKAAEHEDAPVSYGEAAAPPKPTNKAAAKTAAPTGRQAVERPQAGKSAGAAAPKASKRPTLGKVAAPKKPPEQAARSTRKK</sequence>
<evidence type="ECO:0000256" key="2">
    <source>
        <dbReference type="SAM" id="SignalP"/>
    </source>
</evidence>
<dbReference type="EMBL" id="CP001715">
    <property type="protein sequence ID" value="ACV33648.1"/>
    <property type="molecule type" value="Genomic_DNA"/>
</dbReference>
<dbReference type="HOGENOM" id="CLU_2191186_0_0_4"/>
<name>C7RK57_ACCRE</name>
<protein>
    <submittedName>
        <fullName evidence="3">Uncharacterized protein</fullName>
    </submittedName>
</protein>
<proteinExistence type="predicted"/>
<accession>C7RK57</accession>
<dbReference type="KEGG" id="app:CAP2UW1_0291"/>